<organism evidence="1 2">
    <name type="scientific">Ottowia cancrivicina</name>
    <dbReference type="NCBI Taxonomy" id="3040346"/>
    <lineage>
        <taxon>Bacteria</taxon>
        <taxon>Pseudomonadati</taxon>
        <taxon>Pseudomonadota</taxon>
        <taxon>Betaproteobacteria</taxon>
        <taxon>Burkholderiales</taxon>
        <taxon>Comamonadaceae</taxon>
        <taxon>Ottowia</taxon>
    </lineage>
</organism>
<gene>
    <name evidence="1" type="ORF">QB898_05850</name>
</gene>
<proteinExistence type="predicted"/>
<dbReference type="EMBL" id="JARVII010000009">
    <property type="protein sequence ID" value="MDG9699249.1"/>
    <property type="molecule type" value="Genomic_DNA"/>
</dbReference>
<comment type="caution">
    <text evidence="1">The sequence shown here is derived from an EMBL/GenBank/DDBJ whole genome shotgun (WGS) entry which is preliminary data.</text>
</comment>
<sequence length="53" mass="5752">MKKPFCLPEFALWLFVAAMCSGLSGTVWMLPVALIARAGPDRVGCAVRHGRGY</sequence>
<evidence type="ECO:0000313" key="1">
    <source>
        <dbReference type="EMBL" id="MDG9699249.1"/>
    </source>
</evidence>
<dbReference type="AlphaFoldDB" id="A0AAW6RK76"/>
<accession>A0AAW6RK76</accession>
<name>A0AAW6RK76_9BURK</name>
<reference evidence="1 2" key="1">
    <citation type="submission" date="2023-04" db="EMBL/GenBank/DDBJ databases">
        <title>Ottowia paracancer sp. nov., isolated from human stomach.</title>
        <authorList>
            <person name="Song Y."/>
        </authorList>
    </citation>
    <scope>NUCLEOTIDE SEQUENCE [LARGE SCALE GENOMIC DNA]</scope>
    <source>
        <strain evidence="1 2">10c7w1</strain>
    </source>
</reference>
<evidence type="ECO:0000313" key="2">
    <source>
        <dbReference type="Proteomes" id="UP001237156"/>
    </source>
</evidence>
<dbReference type="Proteomes" id="UP001237156">
    <property type="component" value="Unassembled WGS sequence"/>
</dbReference>
<protein>
    <submittedName>
        <fullName evidence="1">Uncharacterized protein</fullName>
    </submittedName>
</protein>
<keyword evidence="2" id="KW-1185">Reference proteome</keyword>
<dbReference type="RefSeq" id="WP_279524182.1">
    <property type="nucleotide sequence ID" value="NZ_JARVII010000009.1"/>
</dbReference>